<organism evidence="2 3">
    <name type="scientific">Aldrovandia affinis</name>
    <dbReference type="NCBI Taxonomy" id="143900"/>
    <lineage>
        <taxon>Eukaryota</taxon>
        <taxon>Metazoa</taxon>
        <taxon>Chordata</taxon>
        <taxon>Craniata</taxon>
        <taxon>Vertebrata</taxon>
        <taxon>Euteleostomi</taxon>
        <taxon>Actinopterygii</taxon>
        <taxon>Neopterygii</taxon>
        <taxon>Teleostei</taxon>
        <taxon>Notacanthiformes</taxon>
        <taxon>Halosauridae</taxon>
        <taxon>Aldrovandia</taxon>
    </lineage>
</organism>
<evidence type="ECO:0000313" key="3">
    <source>
        <dbReference type="Proteomes" id="UP001221898"/>
    </source>
</evidence>
<proteinExistence type="predicted"/>
<reference evidence="2" key="1">
    <citation type="journal article" date="2023" name="Science">
        <title>Genome structures resolve the early diversification of teleost fishes.</title>
        <authorList>
            <person name="Parey E."/>
            <person name="Louis A."/>
            <person name="Montfort J."/>
            <person name="Bouchez O."/>
            <person name="Roques C."/>
            <person name="Iampietro C."/>
            <person name="Lluch J."/>
            <person name="Castinel A."/>
            <person name="Donnadieu C."/>
            <person name="Desvignes T."/>
            <person name="Floi Bucao C."/>
            <person name="Jouanno E."/>
            <person name="Wen M."/>
            <person name="Mejri S."/>
            <person name="Dirks R."/>
            <person name="Jansen H."/>
            <person name="Henkel C."/>
            <person name="Chen W.J."/>
            <person name="Zahm M."/>
            <person name="Cabau C."/>
            <person name="Klopp C."/>
            <person name="Thompson A.W."/>
            <person name="Robinson-Rechavi M."/>
            <person name="Braasch I."/>
            <person name="Lecointre G."/>
            <person name="Bobe J."/>
            <person name="Postlethwait J.H."/>
            <person name="Berthelot C."/>
            <person name="Roest Crollius H."/>
            <person name="Guiguen Y."/>
        </authorList>
    </citation>
    <scope>NUCLEOTIDE SEQUENCE</scope>
    <source>
        <strain evidence="2">NC1722</strain>
    </source>
</reference>
<feature type="region of interest" description="Disordered" evidence="1">
    <location>
        <begin position="47"/>
        <end position="85"/>
    </location>
</feature>
<sequence length="115" mass="12482">MAKKAMCAMQMKSVKTSTAIWASAPLPVANFGFLTARQAHTHLPIAADAQQGEQCHGQAEQPAGPHDDRHSGQAQPVLQPQGVGDDRRQESKYWLAMFPVCVQAVFEARWLIGSG</sequence>
<evidence type="ECO:0000313" key="2">
    <source>
        <dbReference type="EMBL" id="KAJ8418042.1"/>
    </source>
</evidence>
<dbReference type="AlphaFoldDB" id="A0AAD7TCD9"/>
<gene>
    <name evidence="2" type="ORF">AAFF_G00137510</name>
</gene>
<keyword evidence="3" id="KW-1185">Reference proteome</keyword>
<accession>A0AAD7TCD9</accession>
<comment type="caution">
    <text evidence="2">The sequence shown here is derived from an EMBL/GenBank/DDBJ whole genome shotgun (WGS) entry which is preliminary data.</text>
</comment>
<protein>
    <submittedName>
        <fullName evidence="2">Uncharacterized protein</fullName>
    </submittedName>
</protein>
<dbReference type="Proteomes" id="UP001221898">
    <property type="component" value="Unassembled WGS sequence"/>
</dbReference>
<evidence type="ECO:0000256" key="1">
    <source>
        <dbReference type="SAM" id="MobiDB-lite"/>
    </source>
</evidence>
<name>A0AAD7TCD9_9TELE</name>
<dbReference type="EMBL" id="JAINUG010000002">
    <property type="protein sequence ID" value="KAJ8418042.1"/>
    <property type="molecule type" value="Genomic_DNA"/>
</dbReference>